<gene>
    <name evidence="3" type="ORF">E0486_12065</name>
</gene>
<dbReference type="Proteomes" id="UP000295164">
    <property type="component" value="Unassembled WGS sequence"/>
</dbReference>
<dbReference type="InterPro" id="IPR007372">
    <property type="entry name" value="Lipid/polyisoprenoid-bd_YceI"/>
</dbReference>
<dbReference type="AlphaFoldDB" id="A0A4V2WMI3"/>
<evidence type="ECO:0000313" key="3">
    <source>
        <dbReference type="EMBL" id="TCZ69652.1"/>
    </source>
</evidence>
<proteinExistence type="predicted"/>
<feature type="signal peptide" evidence="1">
    <location>
        <begin position="1"/>
        <end position="19"/>
    </location>
</feature>
<dbReference type="SMART" id="SM00867">
    <property type="entry name" value="YceI"/>
    <property type="match status" value="1"/>
</dbReference>
<name>A0A4V2WMI3_9BACT</name>
<dbReference type="RefSeq" id="WP_131852437.1">
    <property type="nucleotide sequence ID" value="NZ_SKFH01000019.1"/>
</dbReference>
<dbReference type="PANTHER" id="PTHR34406">
    <property type="entry name" value="PROTEIN YCEI"/>
    <property type="match status" value="1"/>
</dbReference>
<evidence type="ECO:0000313" key="4">
    <source>
        <dbReference type="Proteomes" id="UP000295164"/>
    </source>
</evidence>
<dbReference type="OrthoDB" id="9811006at2"/>
<dbReference type="EMBL" id="SKFH01000019">
    <property type="protein sequence ID" value="TCZ69652.1"/>
    <property type="molecule type" value="Genomic_DNA"/>
</dbReference>
<dbReference type="PANTHER" id="PTHR34406:SF1">
    <property type="entry name" value="PROTEIN YCEI"/>
    <property type="match status" value="1"/>
</dbReference>
<reference evidence="3 4" key="1">
    <citation type="submission" date="2019-03" db="EMBL/GenBank/DDBJ databases">
        <authorList>
            <person name="Kim M.K.M."/>
        </authorList>
    </citation>
    <scope>NUCLEOTIDE SEQUENCE [LARGE SCALE GENOMIC DNA]</scope>
    <source>
        <strain evidence="3 4">17J68-15</strain>
    </source>
</reference>
<protein>
    <submittedName>
        <fullName evidence="3">Polyisoprenoid-binding protein</fullName>
    </submittedName>
</protein>
<dbReference type="Pfam" id="PF04264">
    <property type="entry name" value="YceI"/>
    <property type="match status" value="1"/>
</dbReference>
<accession>A0A4V2WMI3</accession>
<keyword evidence="4" id="KW-1185">Reference proteome</keyword>
<feature type="chain" id="PRO_5020558335" evidence="1">
    <location>
        <begin position="20"/>
        <end position="194"/>
    </location>
</feature>
<evidence type="ECO:0000259" key="2">
    <source>
        <dbReference type="SMART" id="SM00867"/>
    </source>
</evidence>
<dbReference type="Gene3D" id="2.40.128.110">
    <property type="entry name" value="Lipid/polyisoprenoid-binding, YceI-like"/>
    <property type="match status" value="1"/>
</dbReference>
<sequence>MKKLFVAAALLLSTSGLFAQSTWNVDPVHSNVRFTVSHLVISEVEGSFKKFNGSLQSAKPDFTDAKINFSVDVNSINTDNEGRDKHLKGDDFFNAAQYPAMNFTGTSFRKVSGNQYELKGNLSIRNVTKPVVFKVTYGGTVKDPWGNIKAGFKASGTINRFDYGLKWNSLTEAGGAVVGNEIAIDLRLEFAQAK</sequence>
<organism evidence="3 4">
    <name type="scientific">Flaviaesturariibacter aridisoli</name>
    <dbReference type="NCBI Taxonomy" id="2545761"/>
    <lineage>
        <taxon>Bacteria</taxon>
        <taxon>Pseudomonadati</taxon>
        <taxon>Bacteroidota</taxon>
        <taxon>Chitinophagia</taxon>
        <taxon>Chitinophagales</taxon>
        <taxon>Chitinophagaceae</taxon>
        <taxon>Flaviaestuariibacter</taxon>
    </lineage>
</organism>
<evidence type="ECO:0000256" key="1">
    <source>
        <dbReference type="SAM" id="SignalP"/>
    </source>
</evidence>
<dbReference type="InterPro" id="IPR036761">
    <property type="entry name" value="TTHA0802/YceI-like_sf"/>
</dbReference>
<feature type="domain" description="Lipid/polyisoprenoid-binding YceI-like" evidence="2">
    <location>
        <begin position="22"/>
        <end position="191"/>
    </location>
</feature>
<dbReference type="SUPFAM" id="SSF101874">
    <property type="entry name" value="YceI-like"/>
    <property type="match status" value="1"/>
</dbReference>
<comment type="caution">
    <text evidence="3">The sequence shown here is derived from an EMBL/GenBank/DDBJ whole genome shotgun (WGS) entry which is preliminary data.</text>
</comment>
<keyword evidence="1" id="KW-0732">Signal</keyword>